<dbReference type="PATRIC" id="fig|1280952.3.peg.2924"/>
<dbReference type="Gene3D" id="3.40.47.10">
    <property type="match status" value="1"/>
</dbReference>
<dbReference type="GO" id="GO:0033818">
    <property type="term" value="F:beta-ketoacyl-acyl-carrier-protein synthase III activity"/>
    <property type="evidence" value="ECO:0007669"/>
    <property type="project" value="UniProtKB-UniRule"/>
</dbReference>
<feature type="active site" evidence="13">
    <location>
        <position position="114"/>
    </location>
</feature>
<keyword evidence="6 13" id="KW-0808">Transferase</keyword>
<feature type="domain" description="Beta-ketoacyl-[acyl-carrier-protein] synthase III N-terminal" evidence="15">
    <location>
        <begin position="108"/>
        <end position="190"/>
    </location>
</feature>
<feature type="region of interest" description="ACP-binding" evidence="13">
    <location>
        <begin position="251"/>
        <end position="255"/>
    </location>
</feature>
<dbReference type="FunFam" id="3.40.47.10:FF:000004">
    <property type="entry name" value="3-oxoacyl-[acyl-carrier-protein] synthase 3"/>
    <property type="match status" value="1"/>
</dbReference>
<comment type="function">
    <text evidence="13">Catalyzes the condensation reaction of fatty acid synthesis by the addition to an acyl acceptor of two carbons from malonyl-ACP. Catalyzes the first condensation reaction which initiates fatty acid synthesis and may therefore play a role in governing the total rate of fatty acid production. Possesses both acetoacetyl-ACP synthase and acetyl transacylase activities. Its substrate specificity determines the biosynthesis of branched-chain and/or straight-chain of fatty acids.</text>
</comment>
<evidence type="ECO:0000256" key="13">
    <source>
        <dbReference type="HAMAP-Rule" id="MF_01815"/>
    </source>
</evidence>
<dbReference type="PANTHER" id="PTHR34069:SF2">
    <property type="entry name" value="BETA-KETOACYL-[ACYL-CARRIER-PROTEIN] SYNTHASE III"/>
    <property type="match status" value="1"/>
</dbReference>
<feature type="active site" evidence="13">
    <location>
        <position position="280"/>
    </location>
</feature>
<dbReference type="GO" id="GO:0006633">
    <property type="term" value="P:fatty acid biosynthetic process"/>
    <property type="evidence" value="ECO:0007669"/>
    <property type="project" value="UniProtKB-UniRule"/>
</dbReference>
<dbReference type="PANTHER" id="PTHR34069">
    <property type="entry name" value="3-OXOACYL-[ACYL-CARRIER-PROTEIN] SYNTHASE 3"/>
    <property type="match status" value="1"/>
</dbReference>
<keyword evidence="9 13" id="KW-0275">Fatty acid biosynthesis</keyword>
<comment type="subunit">
    <text evidence="13">Homodimer.</text>
</comment>
<keyword evidence="17" id="KW-1185">Reference proteome</keyword>
<dbReference type="SUPFAM" id="SSF53901">
    <property type="entry name" value="Thiolase-like"/>
    <property type="match status" value="1"/>
</dbReference>
<keyword evidence="11 13" id="KW-0012">Acyltransferase</keyword>
<feature type="domain" description="Beta-ketoacyl-[acyl-carrier-protein] synthase III C-terminal" evidence="14">
    <location>
        <begin position="235"/>
        <end position="322"/>
    </location>
</feature>
<evidence type="ECO:0000256" key="8">
    <source>
        <dbReference type="ARBA" id="ARBA00023098"/>
    </source>
</evidence>
<evidence type="ECO:0000256" key="3">
    <source>
        <dbReference type="ARBA" id="ARBA00012333"/>
    </source>
</evidence>
<dbReference type="OrthoDB" id="9815506at2"/>
<dbReference type="Pfam" id="PF08541">
    <property type="entry name" value="ACP_syn_III_C"/>
    <property type="match status" value="1"/>
</dbReference>
<keyword evidence="10 13" id="KW-0511">Multifunctional enzyme</keyword>
<dbReference type="STRING" id="1280952.HJA_14619"/>
<dbReference type="UniPathway" id="UPA00094"/>
<name>A0A059F8G1_9PROT</name>
<dbReference type="InterPro" id="IPR004655">
    <property type="entry name" value="FabH"/>
</dbReference>
<evidence type="ECO:0000259" key="15">
    <source>
        <dbReference type="Pfam" id="PF08545"/>
    </source>
</evidence>
<dbReference type="GO" id="GO:0044550">
    <property type="term" value="P:secondary metabolite biosynthetic process"/>
    <property type="evidence" value="ECO:0007669"/>
    <property type="project" value="TreeGrafter"/>
</dbReference>
<reference evidence="16 17" key="1">
    <citation type="journal article" date="2014" name="Antonie Van Leeuwenhoek">
        <title>Hyphomonas beringensis sp. nov. and Hyphomonas chukchiensis sp. nov., isolated from surface seawater of the Bering Sea and Chukchi Sea.</title>
        <authorList>
            <person name="Li C."/>
            <person name="Lai Q."/>
            <person name="Li G."/>
            <person name="Dong C."/>
            <person name="Wang J."/>
            <person name="Liao Y."/>
            <person name="Shao Z."/>
        </authorList>
    </citation>
    <scope>NUCLEOTIDE SEQUENCE [LARGE SCALE GENOMIC DNA]</scope>
    <source>
        <strain evidence="16 17">VP2</strain>
    </source>
</reference>
<dbReference type="eggNOG" id="COG0332">
    <property type="taxonomic scope" value="Bacteria"/>
</dbReference>
<dbReference type="AlphaFoldDB" id="A0A059F8G1"/>
<evidence type="ECO:0000256" key="11">
    <source>
        <dbReference type="ARBA" id="ARBA00023315"/>
    </source>
</evidence>
<organism evidence="16 17">
    <name type="scientific">Hyphomonas jannaschiana VP2</name>
    <dbReference type="NCBI Taxonomy" id="1280952"/>
    <lineage>
        <taxon>Bacteria</taxon>
        <taxon>Pseudomonadati</taxon>
        <taxon>Pseudomonadota</taxon>
        <taxon>Alphaproteobacteria</taxon>
        <taxon>Hyphomonadales</taxon>
        <taxon>Hyphomonadaceae</taxon>
        <taxon>Hyphomonas</taxon>
    </lineage>
</organism>
<dbReference type="InterPro" id="IPR013751">
    <property type="entry name" value="ACP_syn_III_N"/>
</dbReference>
<dbReference type="NCBIfam" id="TIGR00747">
    <property type="entry name" value="fabH"/>
    <property type="match status" value="1"/>
</dbReference>
<sequence length="323" mass="34146">MARRSFIRGTGGYLPEKVLTNDDISAMVDTSDEWIQERTGIKRRHVAAEGELTSDIATAAARSALEAAGIPVSEVDLIVLATTTPDQTFPATATAVQAKLGMTGGAAFDVQAVCSGFLFALATADSMLRQGLFNTALVIGAETFTRILDWSDRGTCVLFGDGGGAAVLQAEDWTGDELAGVITHHIRTDGTKSDLLYVDGGVSSTGTIGHVRMEGNRVFRHAVTNISSAIQAIYDETGLTGNDIDWFVPHQANKRILDGVAKKMNIAEEKVIVTVQEHANTSAASIPLALNHAVRSGRAKPGDLILSEAMGGGFSWGASLFRL</sequence>
<protein>
    <recommendedName>
        <fullName evidence="3 13">Beta-ketoacyl-[acyl-carrier-protein] synthase III</fullName>
        <shortName evidence="13">Beta-ketoacyl-ACP synthase III</shortName>
        <shortName evidence="13">KAS III</shortName>
        <ecNumber evidence="3 13">2.3.1.180</ecNumber>
    </recommendedName>
    <alternativeName>
        <fullName evidence="13">3-oxoacyl-[acyl-carrier-protein] synthase 3</fullName>
    </alternativeName>
    <alternativeName>
        <fullName evidence="13">3-oxoacyl-[acyl-carrier-protein] synthase III</fullName>
    </alternativeName>
</protein>
<keyword evidence="4 13" id="KW-0963">Cytoplasm</keyword>
<dbReference type="GO" id="GO:0004315">
    <property type="term" value="F:3-oxoacyl-[acyl-carrier-protein] synthase activity"/>
    <property type="evidence" value="ECO:0007669"/>
    <property type="project" value="InterPro"/>
</dbReference>
<comment type="caution">
    <text evidence="16">The sequence shown here is derived from an EMBL/GenBank/DDBJ whole genome shotgun (WGS) entry which is preliminary data.</text>
</comment>
<evidence type="ECO:0000256" key="9">
    <source>
        <dbReference type="ARBA" id="ARBA00023160"/>
    </source>
</evidence>
<comment type="catalytic activity">
    <reaction evidence="12">
        <text>malonyl-[ACP] + acetyl-CoA + H(+) = 3-oxobutanoyl-[ACP] + CO2 + CoA</text>
        <dbReference type="Rhea" id="RHEA:12080"/>
        <dbReference type="Rhea" id="RHEA-COMP:9623"/>
        <dbReference type="Rhea" id="RHEA-COMP:9625"/>
        <dbReference type="ChEBI" id="CHEBI:15378"/>
        <dbReference type="ChEBI" id="CHEBI:16526"/>
        <dbReference type="ChEBI" id="CHEBI:57287"/>
        <dbReference type="ChEBI" id="CHEBI:57288"/>
        <dbReference type="ChEBI" id="CHEBI:78449"/>
        <dbReference type="ChEBI" id="CHEBI:78450"/>
        <dbReference type="EC" id="2.3.1.180"/>
    </reaction>
    <physiologicalReaction direction="left-to-right" evidence="12">
        <dbReference type="Rhea" id="RHEA:12081"/>
    </physiologicalReaction>
</comment>
<feature type="active site" evidence="13">
    <location>
        <position position="250"/>
    </location>
</feature>
<dbReference type="EMBL" id="ARYJ01000011">
    <property type="protein sequence ID" value="KCZ86843.1"/>
    <property type="molecule type" value="Genomic_DNA"/>
</dbReference>
<dbReference type="InterPro" id="IPR016039">
    <property type="entry name" value="Thiolase-like"/>
</dbReference>
<dbReference type="Proteomes" id="UP000024816">
    <property type="component" value="Unassembled WGS sequence"/>
</dbReference>
<evidence type="ECO:0000256" key="4">
    <source>
        <dbReference type="ARBA" id="ARBA00022490"/>
    </source>
</evidence>
<dbReference type="NCBIfam" id="NF006829">
    <property type="entry name" value="PRK09352.1"/>
    <property type="match status" value="1"/>
</dbReference>
<dbReference type="HAMAP" id="MF_01815">
    <property type="entry name" value="FabH"/>
    <property type="match status" value="1"/>
</dbReference>
<keyword evidence="5 13" id="KW-0444">Lipid biosynthesis</keyword>
<evidence type="ECO:0000256" key="5">
    <source>
        <dbReference type="ARBA" id="ARBA00022516"/>
    </source>
</evidence>
<gene>
    <name evidence="13" type="primary">fabH</name>
    <name evidence="16" type="ORF">HJA_14619</name>
</gene>
<evidence type="ECO:0000256" key="7">
    <source>
        <dbReference type="ARBA" id="ARBA00022832"/>
    </source>
</evidence>
<keyword evidence="7 13" id="KW-0276">Fatty acid metabolism</keyword>
<evidence type="ECO:0000313" key="16">
    <source>
        <dbReference type="EMBL" id="KCZ86843.1"/>
    </source>
</evidence>
<dbReference type="EC" id="2.3.1.180" evidence="3 13"/>
<evidence type="ECO:0000256" key="10">
    <source>
        <dbReference type="ARBA" id="ARBA00023268"/>
    </source>
</evidence>
<evidence type="ECO:0000256" key="1">
    <source>
        <dbReference type="ARBA" id="ARBA00005194"/>
    </source>
</evidence>
<comment type="domain">
    <text evidence="13">The last Arg residue of the ACP-binding site is essential for the weak association between ACP/AcpP and FabH.</text>
</comment>
<evidence type="ECO:0000256" key="12">
    <source>
        <dbReference type="ARBA" id="ARBA00051096"/>
    </source>
</evidence>
<evidence type="ECO:0000259" key="14">
    <source>
        <dbReference type="Pfam" id="PF08541"/>
    </source>
</evidence>
<keyword evidence="8 13" id="KW-0443">Lipid metabolism</keyword>
<evidence type="ECO:0000256" key="6">
    <source>
        <dbReference type="ARBA" id="ARBA00022679"/>
    </source>
</evidence>
<comment type="subcellular location">
    <subcellularLocation>
        <location evidence="13">Cytoplasm</location>
    </subcellularLocation>
</comment>
<evidence type="ECO:0000313" key="17">
    <source>
        <dbReference type="Proteomes" id="UP000024816"/>
    </source>
</evidence>
<dbReference type="RefSeq" id="WP_035583600.1">
    <property type="nucleotide sequence ID" value="NZ_ARYJ01000011.1"/>
</dbReference>
<dbReference type="GO" id="GO:0005737">
    <property type="term" value="C:cytoplasm"/>
    <property type="evidence" value="ECO:0007669"/>
    <property type="project" value="UniProtKB-SubCell"/>
</dbReference>
<evidence type="ECO:0000256" key="2">
    <source>
        <dbReference type="ARBA" id="ARBA00008642"/>
    </source>
</evidence>
<dbReference type="CDD" id="cd00830">
    <property type="entry name" value="KAS_III"/>
    <property type="match status" value="1"/>
</dbReference>
<comment type="pathway">
    <text evidence="1 13">Lipid metabolism; fatty acid biosynthesis.</text>
</comment>
<proteinExistence type="inferred from homology"/>
<comment type="similarity">
    <text evidence="2 13">Belongs to the thiolase-like superfamily. FabH family.</text>
</comment>
<dbReference type="InterPro" id="IPR013747">
    <property type="entry name" value="ACP_syn_III_C"/>
</dbReference>
<dbReference type="Pfam" id="PF08545">
    <property type="entry name" value="ACP_syn_III"/>
    <property type="match status" value="1"/>
</dbReference>
<accession>A0A059F8G1</accession>